<dbReference type="PANTHER" id="PTHR30309">
    <property type="entry name" value="INNER MEMBRANE PROTEIN YGIH"/>
    <property type="match status" value="1"/>
</dbReference>
<dbReference type="Pfam" id="PF02660">
    <property type="entry name" value="G3P_acyltransf"/>
    <property type="match status" value="1"/>
</dbReference>
<dbReference type="EC" id="2.3.1.275" evidence="10"/>
<dbReference type="AlphaFoldDB" id="A0A8J3E855"/>
<feature type="transmembrane region" description="Helical" evidence="10">
    <location>
        <begin position="81"/>
        <end position="100"/>
    </location>
</feature>
<evidence type="ECO:0000256" key="3">
    <source>
        <dbReference type="ARBA" id="ARBA00022679"/>
    </source>
</evidence>
<keyword evidence="5 10" id="KW-1133">Transmembrane helix</keyword>
<dbReference type="SMART" id="SM01207">
    <property type="entry name" value="G3P_acyltransf"/>
    <property type="match status" value="1"/>
</dbReference>
<dbReference type="PANTHER" id="PTHR30309:SF0">
    <property type="entry name" value="GLYCEROL-3-PHOSPHATE ACYLTRANSFERASE-RELATED"/>
    <property type="match status" value="1"/>
</dbReference>
<dbReference type="GO" id="GO:0043772">
    <property type="term" value="F:acyl-phosphate glycerol-3-phosphate acyltransferase activity"/>
    <property type="evidence" value="ECO:0007669"/>
    <property type="project" value="UniProtKB-UniRule"/>
</dbReference>
<dbReference type="GO" id="GO:0008654">
    <property type="term" value="P:phospholipid biosynthetic process"/>
    <property type="evidence" value="ECO:0007669"/>
    <property type="project" value="UniProtKB-UniRule"/>
</dbReference>
<dbReference type="NCBIfam" id="TIGR00023">
    <property type="entry name" value="glycerol-3-phosphate 1-O-acyltransferase PlsY"/>
    <property type="match status" value="1"/>
</dbReference>
<proteinExistence type="inferred from homology"/>
<keyword evidence="6 10" id="KW-0443">Lipid metabolism</keyword>
<dbReference type="RefSeq" id="WP_117001558.1">
    <property type="nucleotide sequence ID" value="NZ_BMJS01000003.1"/>
</dbReference>
<dbReference type="UniPathway" id="UPA00085"/>
<evidence type="ECO:0000256" key="7">
    <source>
        <dbReference type="ARBA" id="ARBA00023136"/>
    </source>
</evidence>
<dbReference type="OrthoDB" id="9777124at2"/>
<keyword evidence="1 10" id="KW-1003">Cell membrane</keyword>
<evidence type="ECO:0000256" key="10">
    <source>
        <dbReference type="HAMAP-Rule" id="MF_01043"/>
    </source>
</evidence>
<comment type="caution">
    <text evidence="11">The sequence shown here is derived from an EMBL/GenBank/DDBJ whole genome shotgun (WGS) entry which is preliminary data.</text>
</comment>
<dbReference type="Proteomes" id="UP000636949">
    <property type="component" value="Unassembled WGS sequence"/>
</dbReference>
<evidence type="ECO:0000256" key="2">
    <source>
        <dbReference type="ARBA" id="ARBA00022516"/>
    </source>
</evidence>
<comment type="catalytic activity">
    <reaction evidence="10">
        <text>an acyl phosphate + sn-glycerol 3-phosphate = a 1-acyl-sn-glycero-3-phosphate + phosphate</text>
        <dbReference type="Rhea" id="RHEA:34075"/>
        <dbReference type="ChEBI" id="CHEBI:43474"/>
        <dbReference type="ChEBI" id="CHEBI:57597"/>
        <dbReference type="ChEBI" id="CHEBI:57970"/>
        <dbReference type="ChEBI" id="CHEBI:59918"/>
        <dbReference type="EC" id="2.3.1.275"/>
    </reaction>
</comment>
<feature type="transmembrane region" description="Helical" evidence="10">
    <location>
        <begin position="141"/>
        <end position="174"/>
    </location>
</feature>
<evidence type="ECO:0000256" key="9">
    <source>
        <dbReference type="ARBA" id="ARBA00023264"/>
    </source>
</evidence>
<keyword evidence="9 10" id="KW-1208">Phospholipid metabolism</keyword>
<keyword evidence="8 10" id="KW-0594">Phospholipid biosynthesis</keyword>
<gene>
    <name evidence="10 11" type="primary">plsY</name>
    <name evidence="11" type="ORF">GCM10010995_04590</name>
</gene>
<protein>
    <recommendedName>
        <fullName evidence="10">Glycerol-3-phosphate acyltransferase</fullName>
    </recommendedName>
    <alternativeName>
        <fullName evidence="10">Acyl-PO4 G3P acyltransferase</fullName>
    </alternativeName>
    <alternativeName>
        <fullName evidence="10">Acyl-phosphate--glycerol-3-phosphate acyltransferase</fullName>
    </alternativeName>
    <alternativeName>
        <fullName evidence="10">G3P acyltransferase</fullName>
        <shortName evidence="10">GPAT</shortName>
        <ecNumber evidence="10">2.3.1.275</ecNumber>
    </alternativeName>
    <alternativeName>
        <fullName evidence="10">Lysophosphatidic acid synthase</fullName>
        <shortName evidence="10">LPA synthase</shortName>
    </alternativeName>
</protein>
<dbReference type="InterPro" id="IPR003811">
    <property type="entry name" value="G3P_acylTferase_PlsY"/>
</dbReference>
<dbReference type="GO" id="GO:0005886">
    <property type="term" value="C:plasma membrane"/>
    <property type="evidence" value="ECO:0007669"/>
    <property type="project" value="UniProtKB-SubCell"/>
</dbReference>
<evidence type="ECO:0000256" key="8">
    <source>
        <dbReference type="ARBA" id="ARBA00023209"/>
    </source>
</evidence>
<keyword evidence="12" id="KW-1185">Reference proteome</keyword>
<evidence type="ECO:0000256" key="6">
    <source>
        <dbReference type="ARBA" id="ARBA00023098"/>
    </source>
</evidence>
<evidence type="ECO:0000256" key="1">
    <source>
        <dbReference type="ARBA" id="ARBA00022475"/>
    </source>
</evidence>
<evidence type="ECO:0000313" key="12">
    <source>
        <dbReference type="Proteomes" id="UP000636949"/>
    </source>
</evidence>
<sequence length="197" mass="20885">MLFILMLIIGYLFGSINSAIITCKLMGLPSPRSIGSGNPGATNVLRLGGKKAAAITLLGDALKGLIPVLIAHALHLSATEIGYVALLAVIGHIFPVFFGFKGGKGVATLIGVILGFYWLIGVIFLATWLICALITKYSSLSALIATIVSAVCVIFIFSFQSALPFIIIAIIVILRHHENIKRLINGSESKIGQKKNA</sequence>
<reference evidence="11" key="2">
    <citation type="submission" date="2020-09" db="EMBL/GenBank/DDBJ databases">
        <authorList>
            <person name="Sun Q."/>
            <person name="Zhou Y."/>
        </authorList>
    </citation>
    <scope>NUCLEOTIDE SEQUENCE</scope>
    <source>
        <strain evidence="11">CGMCC 1.15758</strain>
    </source>
</reference>
<comment type="similarity">
    <text evidence="10">Belongs to the PlsY family.</text>
</comment>
<comment type="subunit">
    <text evidence="10">Probably interacts with PlsX.</text>
</comment>
<comment type="pathway">
    <text evidence="10">Lipid metabolism; phospholipid metabolism.</text>
</comment>
<keyword evidence="4 10" id="KW-0812">Transmembrane</keyword>
<comment type="caution">
    <text evidence="10">Lacks conserved residue(s) required for the propagation of feature annotation.</text>
</comment>
<accession>A0A8J3E855</accession>
<reference evidence="11" key="1">
    <citation type="journal article" date="2014" name="Int. J. Syst. Evol. Microbiol.">
        <title>Complete genome sequence of Corynebacterium casei LMG S-19264T (=DSM 44701T), isolated from a smear-ripened cheese.</title>
        <authorList>
            <consortium name="US DOE Joint Genome Institute (JGI-PGF)"/>
            <person name="Walter F."/>
            <person name="Albersmeier A."/>
            <person name="Kalinowski J."/>
            <person name="Ruckert C."/>
        </authorList>
    </citation>
    <scope>NUCLEOTIDE SEQUENCE</scope>
    <source>
        <strain evidence="11">CGMCC 1.15758</strain>
    </source>
</reference>
<feature type="transmembrane region" description="Helical" evidence="10">
    <location>
        <begin position="112"/>
        <end position="135"/>
    </location>
</feature>
<keyword evidence="11" id="KW-0012">Acyltransferase</keyword>
<dbReference type="HAMAP" id="MF_01043">
    <property type="entry name" value="PlsY"/>
    <property type="match status" value="1"/>
</dbReference>
<comment type="subcellular location">
    <subcellularLocation>
        <location evidence="10">Cell membrane</location>
        <topology evidence="10">Multi-pass membrane protein</topology>
    </subcellularLocation>
</comment>
<comment type="function">
    <text evidence="10">Catalyzes the transfer of an acyl group from acyl-phosphate (acyl-PO(4)) to glycerol-3-phosphate (G3P) to form lysophosphatidic acid (LPA). This enzyme utilizes acyl-phosphate as fatty acyl donor, but not acyl-CoA or acyl-ACP.</text>
</comment>
<evidence type="ECO:0000256" key="5">
    <source>
        <dbReference type="ARBA" id="ARBA00022989"/>
    </source>
</evidence>
<keyword evidence="2 10" id="KW-0444">Lipid biosynthesis</keyword>
<keyword evidence="3 10" id="KW-0808">Transferase</keyword>
<keyword evidence="7 10" id="KW-0472">Membrane</keyword>
<dbReference type="EMBL" id="BMJS01000003">
    <property type="protein sequence ID" value="GGF90346.1"/>
    <property type="molecule type" value="Genomic_DNA"/>
</dbReference>
<evidence type="ECO:0000313" key="11">
    <source>
        <dbReference type="EMBL" id="GGF90346.1"/>
    </source>
</evidence>
<evidence type="ECO:0000256" key="4">
    <source>
        <dbReference type="ARBA" id="ARBA00022692"/>
    </source>
</evidence>
<name>A0A8J3E855_9GAMM</name>
<organism evidence="11 12">
    <name type="scientific">Cysteiniphilum litorale</name>
    <dbReference type="NCBI Taxonomy" id="2056700"/>
    <lineage>
        <taxon>Bacteria</taxon>
        <taxon>Pseudomonadati</taxon>
        <taxon>Pseudomonadota</taxon>
        <taxon>Gammaproteobacteria</taxon>
        <taxon>Thiotrichales</taxon>
        <taxon>Fastidiosibacteraceae</taxon>
        <taxon>Cysteiniphilum</taxon>
    </lineage>
</organism>